<dbReference type="PROSITE" id="PS51030">
    <property type="entry name" value="NUCLEAR_REC_DBD_2"/>
    <property type="match status" value="1"/>
</dbReference>
<evidence type="ECO:0000256" key="7">
    <source>
        <dbReference type="ARBA" id="ARBA00023163"/>
    </source>
</evidence>
<organism evidence="14 15">
    <name type="scientific">Tegillarca granosa</name>
    <name type="common">Malaysian cockle</name>
    <name type="synonym">Anadara granosa</name>
    <dbReference type="NCBI Taxonomy" id="220873"/>
    <lineage>
        <taxon>Eukaryota</taxon>
        <taxon>Metazoa</taxon>
        <taxon>Spiralia</taxon>
        <taxon>Lophotrochozoa</taxon>
        <taxon>Mollusca</taxon>
        <taxon>Bivalvia</taxon>
        <taxon>Autobranchia</taxon>
        <taxon>Pteriomorphia</taxon>
        <taxon>Arcoida</taxon>
        <taxon>Arcoidea</taxon>
        <taxon>Arcidae</taxon>
        <taxon>Tegillarca</taxon>
    </lineage>
</organism>
<evidence type="ECO:0000256" key="9">
    <source>
        <dbReference type="ARBA" id="ARBA00023242"/>
    </source>
</evidence>
<dbReference type="Pfam" id="PF00105">
    <property type="entry name" value="zf-C4"/>
    <property type="match status" value="1"/>
</dbReference>
<keyword evidence="6 10" id="KW-0238">DNA-binding</keyword>
<sequence>MSLEFLKIDSHRNYQHDSFCEYFNGSGGGEPEMEPVVQPNIRIKQEMVENMEENNHNGHFVSQLLQNMNQPIDNIVDNGDHGDAIDKQTAIDQNSIKNILKLKLGRNQVISSAPEDKGDNPGTIIITSNEGDISMVNVLSAIASQHMKATSKTSNNVQDSVTYTEAAGRSEDVSSSSSKQVIICYDNNAAVPSPVNDIVVSENSPAVTCNVVIDQSGTQYYMQEPEIPEDGDYNGPTPTKQIRQSNDALVMSQDIRVDNPVISTQGTVPQGVNMEGFGGDPMDAACPICGDTISGYHYGIFTCESCKGFFKRTVQNKKSFVCHRNADCEISKANRKKCPACRFTKCLVAGMKLEAIRVDRTRGGRSSYDGCSPHGRPKSLIEKNTPKQIRRNSQQRSSTEGLPKSLENVHLMLPSGEDISGSQLVAILNRSGRNFPEEVKPFVPQVLTEIMNLESILCEDEVAELPNDKNSGDSDQNFFMVLLQLAELRLYKLVRWARNLPQFSAISTDDQILLLQNSWADLLILHCCWKSIQSTTEIFLPMGRSMDVDKAKELGVEEIISRMLFITEQLRRLQVDQYEYITTCHNNVKTIKDTKKIQEQQEAICEALYQYTTSHYPQLVNKFGEMLLRLPELSRISMIGKEMLNTLLPPGFASCGLLFELLKGDGLRDDL</sequence>
<evidence type="ECO:0000313" key="14">
    <source>
        <dbReference type="EMBL" id="KAJ8321154.1"/>
    </source>
</evidence>
<evidence type="ECO:0000256" key="3">
    <source>
        <dbReference type="ARBA" id="ARBA00022771"/>
    </source>
</evidence>
<evidence type="ECO:0000256" key="2">
    <source>
        <dbReference type="ARBA" id="ARBA00022723"/>
    </source>
</evidence>
<evidence type="ECO:0000256" key="10">
    <source>
        <dbReference type="RuleBase" id="RU004334"/>
    </source>
</evidence>
<dbReference type="SUPFAM" id="SSF57716">
    <property type="entry name" value="Glucocorticoid receptor-like (DNA-binding domain)"/>
    <property type="match status" value="1"/>
</dbReference>
<dbReference type="Gene3D" id="3.30.50.10">
    <property type="entry name" value="Erythroid Transcription Factor GATA-1, subunit A"/>
    <property type="match status" value="1"/>
</dbReference>
<dbReference type="InterPro" id="IPR001628">
    <property type="entry name" value="Znf_hrmn_rcpt"/>
</dbReference>
<dbReference type="PANTHER" id="PTHR24086">
    <property type="entry name" value="NUCLEAR RECEPTOR SUBFAMILY 5 GROUP A"/>
    <property type="match status" value="1"/>
</dbReference>
<dbReference type="Gene3D" id="1.10.565.10">
    <property type="entry name" value="Retinoid X Receptor"/>
    <property type="match status" value="1"/>
</dbReference>
<comment type="similarity">
    <text evidence="10">Belongs to the nuclear hormone receptor family.</text>
</comment>
<comment type="caution">
    <text evidence="14">The sequence shown here is derived from an EMBL/GenBank/DDBJ whole genome shotgun (WGS) entry which is preliminary data.</text>
</comment>
<name>A0ABQ9FV75_TEGGR</name>
<protein>
    <submittedName>
        <fullName evidence="14">Uncharacterized protein</fullName>
    </submittedName>
</protein>
<dbReference type="Pfam" id="PF00104">
    <property type="entry name" value="Hormone_recep"/>
    <property type="match status" value="1"/>
</dbReference>
<comment type="subcellular location">
    <subcellularLocation>
        <location evidence="1 10">Nucleus</location>
    </subcellularLocation>
</comment>
<dbReference type="CDD" id="cd07167">
    <property type="entry name" value="NR_DBD_Lrh-1_like"/>
    <property type="match status" value="1"/>
</dbReference>
<dbReference type="PROSITE" id="PS51843">
    <property type="entry name" value="NR_LBD"/>
    <property type="match status" value="1"/>
</dbReference>
<keyword evidence="9 10" id="KW-0539">Nucleus</keyword>
<evidence type="ECO:0000313" key="15">
    <source>
        <dbReference type="Proteomes" id="UP001217089"/>
    </source>
</evidence>
<evidence type="ECO:0000259" key="12">
    <source>
        <dbReference type="PROSITE" id="PS51030"/>
    </source>
</evidence>
<keyword evidence="8 10" id="KW-0675">Receptor</keyword>
<dbReference type="SUPFAM" id="SSF48508">
    <property type="entry name" value="Nuclear receptor ligand-binding domain"/>
    <property type="match status" value="1"/>
</dbReference>
<dbReference type="InterPro" id="IPR035500">
    <property type="entry name" value="NHR-like_dom_sf"/>
</dbReference>
<evidence type="ECO:0000259" key="13">
    <source>
        <dbReference type="PROSITE" id="PS51843"/>
    </source>
</evidence>
<evidence type="ECO:0000256" key="11">
    <source>
        <dbReference type="SAM" id="MobiDB-lite"/>
    </source>
</evidence>
<dbReference type="SMART" id="SM00430">
    <property type="entry name" value="HOLI"/>
    <property type="match status" value="1"/>
</dbReference>
<gene>
    <name evidence="14" type="ORF">KUTeg_001279</name>
</gene>
<dbReference type="InterPro" id="IPR013088">
    <property type="entry name" value="Znf_NHR/GATA"/>
</dbReference>
<keyword evidence="7 10" id="KW-0804">Transcription</keyword>
<proteinExistence type="inferred from homology"/>
<dbReference type="InterPro" id="IPR016355">
    <property type="entry name" value="NR5-like"/>
</dbReference>
<accession>A0ABQ9FV75</accession>
<feature type="region of interest" description="Disordered" evidence="11">
    <location>
        <begin position="362"/>
        <end position="404"/>
    </location>
</feature>
<evidence type="ECO:0000256" key="5">
    <source>
        <dbReference type="ARBA" id="ARBA00023015"/>
    </source>
</evidence>
<evidence type="ECO:0000256" key="4">
    <source>
        <dbReference type="ARBA" id="ARBA00022833"/>
    </source>
</evidence>
<feature type="domain" description="NR LBD" evidence="13">
    <location>
        <begin position="442"/>
        <end position="666"/>
    </location>
</feature>
<keyword evidence="3 10" id="KW-0863">Zinc-finger</keyword>
<keyword evidence="4 10" id="KW-0862">Zinc</keyword>
<reference evidence="14 15" key="1">
    <citation type="submission" date="2022-12" db="EMBL/GenBank/DDBJ databases">
        <title>Chromosome-level genome of Tegillarca granosa.</title>
        <authorList>
            <person name="Kim J."/>
        </authorList>
    </citation>
    <scope>NUCLEOTIDE SEQUENCE [LARGE SCALE GENOMIC DNA]</scope>
    <source>
        <strain evidence="14">Teg-2019</strain>
        <tissue evidence="14">Adductor muscle</tissue>
    </source>
</reference>
<dbReference type="EMBL" id="JARBDR010000135">
    <property type="protein sequence ID" value="KAJ8321154.1"/>
    <property type="molecule type" value="Genomic_DNA"/>
</dbReference>
<dbReference type="PRINTS" id="PR00047">
    <property type="entry name" value="STROIDFINGER"/>
</dbReference>
<evidence type="ECO:0000256" key="1">
    <source>
        <dbReference type="ARBA" id="ARBA00004123"/>
    </source>
</evidence>
<dbReference type="InterPro" id="IPR000536">
    <property type="entry name" value="Nucl_hrmn_rcpt_lig-bd"/>
</dbReference>
<dbReference type="CDD" id="cd06930">
    <property type="entry name" value="NR_LBD_F2"/>
    <property type="match status" value="1"/>
</dbReference>
<feature type="domain" description="Nuclear receptor" evidence="12">
    <location>
        <begin position="283"/>
        <end position="358"/>
    </location>
</feature>
<feature type="compositionally biased region" description="Polar residues" evidence="11">
    <location>
        <begin position="391"/>
        <end position="400"/>
    </location>
</feature>
<dbReference type="SMART" id="SM00399">
    <property type="entry name" value="ZnF_C4"/>
    <property type="match status" value="1"/>
</dbReference>
<evidence type="ECO:0000256" key="6">
    <source>
        <dbReference type="ARBA" id="ARBA00023125"/>
    </source>
</evidence>
<dbReference type="PRINTS" id="PR00398">
    <property type="entry name" value="STRDHORMONER"/>
</dbReference>
<evidence type="ECO:0000256" key="8">
    <source>
        <dbReference type="ARBA" id="ARBA00023170"/>
    </source>
</evidence>
<dbReference type="PROSITE" id="PS00031">
    <property type="entry name" value="NUCLEAR_REC_DBD_1"/>
    <property type="match status" value="1"/>
</dbReference>
<keyword evidence="2 10" id="KW-0479">Metal-binding</keyword>
<keyword evidence="15" id="KW-1185">Reference proteome</keyword>
<dbReference type="Proteomes" id="UP001217089">
    <property type="component" value="Unassembled WGS sequence"/>
</dbReference>
<dbReference type="InterPro" id="IPR001723">
    <property type="entry name" value="Nuclear_hrmn_rcpt"/>
</dbReference>
<dbReference type="PANTHER" id="PTHR24086:SF25">
    <property type="entry name" value="NUCLEAR HORMONE RECEPTOR FTZ-F1 BETA"/>
    <property type="match status" value="1"/>
</dbReference>
<keyword evidence="5 10" id="KW-0805">Transcription regulation</keyword>